<feature type="domain" description="FecR protein" evidence="1">
    <location>
        <begin position="162"/>
        <end position="255"/>
    </location>
</feature>
<evidence type="ECO:0000313" key="4">
    <source>
        <dbReference type="Proteomes" id="UP000281028"/>
    </source>
</evidence>
<gene>
    <name evidence="3" type="ORF">ECE50_030250</name>
</gene>
<feature type="domain" description="Protein FecR C-terminal" evidence="2">
    <location>
        <begin position="307"/>
        <end position="369"/>
    </location>
</feature>
<reference evidence="3" key="1">
    <citation type="submission" date="2020-05" db="EMBL/GenBank/DDBJ databases">
        <title>Chitinophaga laudate sp. nov., isolated from a tropical peat swamp.</title>
        <authorList>
            <person name="Goh C.B.S."/>
            <person name="Lee M.S."/>
            <person name="Parimannan S."/>
            <person name="Pasbakhsh P."/>
            <person name="Yule C.M."/>
            <person name="Rajandas H."/>
            <person name="Loke S."/>
            <person name="Croft L."/>
            <person name="Tan J.B.L."/>
        </authorList>
    </citation>
    <scope>NUCLEOTIDE SEQUENCE</scope>
    <source>
        <strain evidence="3">Mgbs1</strain>
    </source>
</reference>
<dbReference type="InterPro" id="IPR012373">
    <property type="entry name" value="Ferrdict_sens_TM"/>
</dbReference>
<dbReference type="AlphaFoldDB" id="A0A3S1B251"/>
<dbReference type="InterPro" id="IPR006860">
    <property type="entry name" value="FecR"/>
</dbReference>
<dbReference type="EMBL" id="RIAR02000001">
    <property type="protein sequence ID" value="NSL91144.1"/>
    <property type="molecule type" value="Genomic_DNA"/>
</dbReference>
<dbReference type="InterPro" id="IPR032508">
    <property type="entry name" value="FecR_C"/>
</dbReference>
<dbReference type="Pfam" id="PF16344">
    <property type="entry name" value="FecR_C"/>
    <property type="match status" value="1"/>
</dbReference>
<dbReference type="PANTHER" id="PTHR30273:SF2">
    <property type="entry name" value="PROTEIN FECR"/>
    <property type="match status" value="1"/>
</dbReference>
<protein>
    <submittedName>
        <fullName evidence="3">DUF4974 domain-containing protein</fullName>
    </submittedName>
</protein>
<dbReference type="Gene3D" id="2.60.120.1440">
    <property type="match status" value="1"/>
</dbReference>
<keyword evidence="4" id="KW-1185">Reference proteome</keyword>
<dbReference type="Proteomes" id="UP000281028">
    <property type="component" value="Unassembled WGS sequence"/>
</dbReference>
<sequence length="373" mass="41070">MDNGNNYHDHEEDGMPEASGALQRDRMLAIVRASGNEQLPDGEKAALWQKIATGMTVVPTRRWWPQLLKAAAILLLVISAGIWWYQSRQESIPALVAFAAQKQPLSGDSALTRMILGNNRQLVIRNNRASITYHGSGGSLQIDSQRVSQQLKEDKPVFNTLVVPYGNIAVLQLEDGTNVWLNAGSRLVYPAVFSKNKREVLLEGEAYFDVQQEAARPFSVYAADMQVAVLGTAFNISAYKDDNSTQIVLASGSVQLKAFRGTGTDKAPVQLQPGHRAVISAQADMEVGAVNIAAFTSWKDGMIDASHMPLSEILKKLSRYYNQPILTDARSGRETFSGKLNLKGTMNDVLDIIAASTSGKYEERENKIIFRTR</sequence>
<evidence type="ECO:0000259" key="2">
    <source>
        <dbReference type="Pfam" id="PF16344"/>
    </source>
</evidence>
<dbReference type="Pfam" id="PF04773">
    <property type="entry name" value="FecR"/>
    <property type="match status" value="1"/>
</dbReference>
<dbReference type="GO" id="GO:0016989">
    <property type="term" value="F:sigma factor antagonist activity"/>
    <property type="evidence" value="ECO:0007669"/>
    <property type="project" value="TreeGrafter"/>
</dbReference>
<accession>A0A3S1B251</accession>
<name>A0A3S1B251_9BACT</name>
<evidence type="ECO:0000259" key="1">
    <source>
        <dbReference type="Pfam" id="PF04773"/>
    </source>
</evidence>
<dbReference type="Gene3D" id="3.55.50.30">
    <property type="match status" value="1"/>
</dbReference>
<dbReference type="OrthoDB" id="1452822at2"/>
<proteinExistence type="predicted"/>
<dbReference type="PANTHER" id="PTHR30273">
    <property type="entry name" value="PERIPLASMIC SIGNAL SENSOR AND SIGMA FACTOR ACTIVATOR FECR-RELATED"/>
    <property type="match status" value="1"/>
</dbReference>
<organism evidence="3 4">
    <name type="scientific">Chitinophaga solisilvae</name>
    <dbReference type="NCBI Taxonomy" id="1233460"/>
    <lineage>
        <taxon>Bacteria</taxon>
        <taxon>Pseudomonadati</taxon>
        <taxon>Bacteroidota</taxon>
        <taxon>Chitinophagia</taxon>
        <taxon>Chitinophagales</taxon>
        <taxon>Chitinophagaceae</taxon>
        <taxon>Chitinophaga</taxon>
    </lineage>
</organism>
<evidence type="ECO:0000313" key="3">
    <source>
        <dbReference type="EMBL" id="NSL91144.1"/>
    </source>
</evidence>
<comment type="caution">
    <text evidence="3">The sequence shown here is derived from an EMBL/GenBank/DDBJ whole genome shotgun (WGS) entry which is preliminary data.</text>
</comment>